<evidence type="ECO:0000256" key="1">
    <source>
        <dbReference type="ARBA" id="ARBA00004141"/>
    </source>
</evidence>
<evidence type="ECO:0000313" key="8">
    <source>
        <dbReference type="RefSeq" id="XP_034250728.1"/>
    </source>
</evidence>
<evidence type="ECO:0000256" key="3">
    <source>
        <dbReference type="ARBA" id="ARBA00022989"/>
    </source>
</evidence>
<proteinExistence type="predicted"/>
<keyword evidence="7" id="KW-1185">Reference proteome</keyword>
<dbReference type="GO" id="GO:0016020">
    <property type="term" value="C:membrane"/>
    <property type="evidence" value="ECO:0007669"/>
    <property type="project" value="UniProtKB-SubCell"/>
</dbReference>
<comment type="subcellular location">
    <subcellularLocation>
        <location evidence="1">Membrane</location>
        <topology evidence="1">Multi-pass membrane protein</topology>
    </subcellularLocation>
</comment>
<dbReference type="InterPro" id="IPR033308">
    <property type="entry name" value="PGAP5/Cdc1/Ted1"/>
</dbReference>
<feature type="transmembrane region" description="Helical" evidence="5">
    <location>
        <begin position="343"/>
        <end position="363"/>
    </location>
</feature>
<evidence type="ECO:0000259" key="6">
    <source>
        <dbReference type="Pfam" id="PF00149"/>
    </source>
</evidence>
<reference evidence="8" key="1">
    <citation type="submission" date="2025-08" db="UniProtKB">
        <authorList>
            <consortium name="RefSeq"/>
        </authorList>
    </citation>
    <scope>IDENTIFICATION</scope>
    <source>
        <tissue evidence="8">Total insect</tissue>
    </source>
</reference>
<dbReference type="OrthoDB" id="5977743at2759"/>
<dbReference type="PANTHER" id="PTHR13315:SF4">
    <property type="entry name" value="METALLOPHOSPHOESTERASE, ISOFORM E"/>
    <property type="match status" value="1"/>
</dbReference>
<keyword evidence="2 5" id="KW-0812">Transmembrane</keyword>
<dbReference type="GeneID" id="117651091"/>
<dbReference type="RefSeq" id="XP_034250728.1">
    <property type="nucleotide sequence ID" value="XM_034394837.1"/>
</dbReference>
<dbReference type="GO" id="GO:0051301">
    <property type="term" value="P:cell division"/>
    <property type="evidence" value="ECO:0007669"/>
    <property type="project" value="UniProtKB-KW"/>
</dbReference>
<dbReference type="KEGG" id="tpal:117651091"/>
<keyword evidence="8" id="KW-0132">Cell division</keyword>
<dbReference type="AlphaFoldDB" id="A0A6P8ZZ49"/>
<dbReference type="PANTHER" id="PTHR13315">
    <property type="entry name" value="METALLO PHOSPHOESTERASE RELATED"/>
    <property type="match status" value="1"/>
</dbReference>
<dbReference type="InterPro" id="IPR029052">
    <property type="entry name" value="Metallo-depent_PP-like"/>
</dbReference>
<dbReference type="Pfam" id="PF00149">
    <property type="entry name" value="Metallophos"/>
    <property type="match status" value="1"/>
</dbReference>
<keyword evidence="3 5" id="KW-1133">Transmembrane helix</keyword>
<keyword evidence="8" id="KW-0131">Cell cycle</keyword>
<feature type="domain" description="Calcineurin-like phosphoesterase" evidence="6">
    <location>
        <begin position="67"/>
        <end position="249"/>
    </location>
</feature>
<sequence>MNRTAYTLIGPSLRTSMAWKAKNGKWRRTSILILVLLSIFYLEFLIYFVQAWTWQSLHCPTNSKCTRFLFVADPQILGELDEPNSITIWDNDRYLHRTFLLALSHIQPDAVVFLGDLMDEGNRANDFEFQRYVDRFFNIFPLENVPQSLFLPGDNDIGGENGDPILPSVVYRFRHIFHKTKELIVNLCLILKVNPVLEPMPRPDPSHVTSEKFIRIGVSHFPLLGMSTPFTEKVLKDFKPHVIFSAHSHLSRLRGPTMKNPSPLNDMIGPVQLGQVNQTKDKDYEDGWSDGSFNTVQEIEVPTCSYRMGVYNMGYGYALFDETRKELQYAVLWLPNRLIHLKLYLYMSSCFGLVFLFWFICAYGRAHRS</sequence>
<dbReference type="SUPFAM" id="SSF56300">
    <property type="entry name" value="Metallo-dependent phosphatases"/>
    <property type="match status" value="1"/>
</dbReference>
<organism evidence="8">
    <name type="scientific">Thrips palmi</name>
    <name type="common">Melon thrips</name>
    <dbReference type="NCBI Taxonomy" id="161013"/>
    <lineage>
        <taxon>Eukaryota</taxon>
        <taxon>Metazoa</taxon>
        <taxon>Ecdysozoa</taxon>
        <taxon>Arthropoda</taxon>
        <taxon>Hexapoda</taxon>
        <taxon>Insecta</taxon>
        <taxon>Pterygota</taxon>
        <taxon>Neoptera</taxon>
        <taxon>Paraneoptera</taxon>
        <taxon>Thysanoptera</taxon>
        <taxon>Terebrantia</taxon>
        <taxon>Thripoidea</taxon>
        <taxon>Thripidae</taxon>
        <taxon>Thrips</taxon>
    </lineage>
</organism>
<evidence type="ECO:0000256" key="2">
    <source>
        <dbReference type="ARBA" id="ARBA00022692"/>
    </source>
</evidence>
<evidence type="ECO:0000256" key="4">
    <source>
        <dbReference type="ARBA" id="ARBA00023136"/>
    </source>
</evidence>
<dbReference type="FunCoup" id="A0A6P8ZZ49">
    <property type="interactions" value="96"/>
</dbReference>
<keyword evidence="4 5" id="KW-0472">Membrane</keyword>
<name>A0A6P8ZZ49_THRPL</name>
<dbReference type="Proteomes" id="UP000515158">
    <property type="component" value="Unplaced"/>
</dbReference>
<dbReference type="GO" id="GO:0016787">
    <property type="term" value="F:hydrolase activity"/>
    <property type="evidence" value="ECO:0007669"/>
    <property type="project" value="InterPro"/>
</dbReference>
<dbReference type="GO" id="GO:0006506">
    <property type="term" value="P:GPI anchor biosynthetic process"/>
    <property type="evidence" value="ECO:0007669"/>
    <property type="project" value="InterPro"/>
</dbReference>
<evidence type="ECO:0000313" key="7">
    <source>
        <dbReference type="Proteomes" id="UP000515158"/>
    </source>
</evidence>
<feature type="transmembrane region" description="Helical" evidence="5">
    <location>
        <begin position="31"/>
        <end position="54"/>
    </location>
</feature>
<dbReference type="GO" id="GO:0005783">
    <property type="term" value="C:endoplasmic reticulum"/>
    <property type="evidence" value="ECO:0007669"/>
    <property type="project" value="TreeGrafter"/>
</dbReference>
<evidence type="ECO:0000256" key="5">
    <source>
        <dbReference type="SAM" id="Phobius"/>
    </source>
</evidence>
<protein>
    <submittedName>
        <fullName evidence="8">Cell division control protein 1</fullName>
    </submittedName>
</protein>
<gene>
    <name evidence="8" type="primary">LOC117651091</name>
</gene>
<accession>A0A6P8ZZ49</accession>
<dbReference type="InParanoid" id="A0A6P8ZZ49"/>
<dbReference type="InterPro" id="IPR004843">
    <property type="entry name" value="Calcineurin-like_PHP"/>
</dbReference>
<dbReference type="CTD" id="36285"/>